<evidence type="ECO:0000256" key="5">
    <source>
        <dbReference type="ARBA" id="ARBA00023136"/>
    </source>
</evidence>
<keyword evidence="3 6" id="KW-0812">Transmembrane</keyword>
<dbReference type="Proteomes" id="UP000019484">
    <property type="component" value="Unassembled WGS sequence"/>
</dbReference>
<dbReference type="GO" id="GO:0006644">
    <property type="term" value="P:phospholipid metabolic process"/>
    <property type="evidence" value="ECO:0007669"/>
    <property type="project" value="InterPro"/>
</dbReference>
<keyword evidence="9" id="KW-1185">Reference proteome</keyword>
<dbReference type="InterPro" id="IPR043216">
    <property type="entry name" value="PAP-like"/>
</dbReference>
<evidence type="ECO:0000313" key="9">
    <source>
        <dbReference type="Proteomes" id="UP000019484"/>
    </source>
</evidence>
<dbReference type="GO" id="GO:0046839">
    <property type="term" value="P:phospholipid dephosphorylation"/>
    <property type="evidence" value="ECO:0007669"/>
    <property type="project" value="TreeGrafter"/>
</dbReference>
<dbReference type="Pfam" id="PF01569">
    <property type="entry name" value="PAP2"/>
    <property type="match status" value="1"/>
</dbReference>
<dbReference type="eggNOG" id="KOG3030">
    <property type="taxonomic scope" value="Eukaryota"/>
</dbReference>
<feature type="transmembrane region" description="Helical" evidence="6">
    <location>
        <begin position="227"/>
        <end position="245"/>
    </location>
</feature>
<reference evidence="8 9" key="1">
    <citation type="submission" date="2013-03" db="EMBL/GenBank/DDBJ databases">
        <title>The Genome Sequence of Capronia coronata CBS 617.96.</title>
        <authorList>
            <consortium name="The Broad Institute Genomics Platform"/>
            <person name="Cuomo C."/>
            <person name="de Hoog S."/>
            <person name="Gorbushina A."/>
            <person name="Walker B."/>
            <person name="Young S.K."/>
            <person name="Zeng Q."/>
            <person name="Gargeya S."/>
            <person name="Fitzgerald M."/>
            <person name="Haas B."/>
            <person name="Abouelleil A."/>
            <person name="Allen A.W."/>
            <person name="Alvarado L."/>
            <person name="Arachchi H.M."/>
            <person name="Berlin A.M."/>
            <person name="Chapman S.B."/>
            <person name="Gainer-Dewar J."/>
            <person name="Goldberg J."/>
            <person name="Griggs A."/>
            <person name="Gujja S."/>
            <person name="Hansen M."/>
            <person name="Howarth C."/>
            <person name="Imamovic A."/>
            <person name="Ireland A."/>
            <person name="Larimer J."/>
            <person name="McCowan C."/>
            <person name="Murphy C."/>
            <person name="Pearson M."/>
            <person name="Poon T.W."/>
            <person name="Priest M."/>
            <person name="Roberts A."/>
            <person name="Saif S."/>
            <person name="Shea T."/>
            <person name="Sisk P."/>
            <person name="Sykes S."/>
            <person name="Wortman J."/>
            <person name="Nusbaum C."/>
            <person name="Birren B."/>
        </authorList>
    </citation>
    <scope>NUCLEOTIDE SEQUENCE [LARGE SCALE GENOMIC DNA]</scope>
    <source>
        <strain evidence="8 9">CBS 617.96</strain>
    </source>
</reference>
<comment type="caution">
    <text evidence="8">The sequence shown here is derived from an EMBL/GenBank/DDBJ whole genome shotgun (WGS) entry which is preliminary data.</text>
</comment>
<evidence type="ECO:0000256" key="3">
    <source>
        <dbReference type="ARBA" id="ARBA00022692"/>
    </source>
</evidence>
<dbReference type="AlphaFoldDB" id="W9Z0I6"/>
<evidence type="ECO:0000256" key="2">
    <source>
        <dbReference type="ARBA" id="ARBA00008816"/>
    </source>
</evidence>
<name>W9Z0I6_9EURO</name>
<dbReference type="GeneID" id="19155463"/>
<evidence type="ECO:0000256" key="1">
    <source>
        <dbReference type="ARBA" id="ARBA00004141"/>
    </source>
</evidence>
<sequence length="314" mass="35131">MLSPTTDAGGIAGSVWRFWQRSYASDYVGFALLFTAYICVQSFVEPFHRMFSLDDHAKQYPHATVQRVSSWENILYSGAGPLALVIIWSMVFRPGFHKAHVTVLGLLISLFLTALLTDIIKNAVGRPRPDLIARCKPEPGTPEHELVTISVCTESDHHRLHDGWRSFPSGHSSWAFSGLGYLALFLAGQLRVFRPHADLARALVVLAPLVGASLIAMSRLADYRHDVFDVTCGSLLGMAIAYLSYRRYYRPLKHPKCDVPYPNPAEYEARFQNKNRDLEQQIDGDFSLDGISEDEAQSYPLTHAQSPVTAERPP</sequence>
<accession>W9Z0I6</accession>
<evidence type="ECO:0000259" key="7">
    <source>
        <dbReference type="SMART" id="SM00014"/>
    </source>
</evidence>
<dbReference type="PANTHER" id="PTHR10165:SF35">
    <property type="entry name" value="RE23632P"/>
    <property type="match status" value="1"/>
</dbReference>
<keyword evidence="4 6" id="KW-1133">Transmembrane helix</keyword>
<comment type="subcellular location">
    <subcellularLocation>
        <location evidence="1">Membrane</location>
        <topology evidence="1">Multi-pass membrane protein</topology>
    </subcellularLocation>
</comment>
<gene>
    <name evidence="8" type="ORF">A1O1_00556</name>
</gene>
<dbReference type="InterPro" id="IPR000326">
    <property type="entry name" value="PAP2/HPO"/>
</dbReference>
<proteinExistence type="inferred from homology"/>
<evidence type="ECO:0000313" key="8">
    <source>
        <dbReference type="EMBL" id="EXJ95435.1"/>
    </source>
</evidence>
<feature type="transmembrane region" description="Helical" evidence="6">
    <location>
        <begin position="99"/>
        <end position="120"/>
    </location>
</feature>
<dbReference type="SMART" id="SM00014">
    <property type="entry name" value="acidPPc"/>
    <property type="match status" value="1"/>
</dbReference>
<keyword evidence="5 6" id="KW-0472">Membrane</keyword>
<feature type="transmembrane region" description="Helical" evidence="6">
    <location>
        <begin position="174"/>
        <end position="193"/>
    </location>
</feature>
<feature type="transmembrane region" description="Helical" evidence="6">
    <location>
        <begin position="200"/>
        <end position="221"/>
    </location>
</feature>
<feature type="domain" description="Phosphatidic acid phosphatase type 2/haloperoxidase" evidence="7">
    <location>
        <begin position="104"/>
        <end position="245"/>
    </location>
</feature>
<protein>
    <recommendedName>
        <fullName evidence="7">Phosphatidic acid phosphatase type 2/haloperoxidase domain-containing protein</fullName>
    </recommendedName>
</protein>
<dbReference type="SUPFAM" id="SSF48317">
    <property type="entry name" value="Acid phosphatase/Vanadium-dependent haloperoxidase"/>
    <property type="match status" value="1"/>
</dbReference>
<feature type="transmembrane region" description="Helical" evidence="6">
    <location>
        <begin position="27"/>
        <end position="44"/>
    </location>
</feature>
<dbReference type="CDD" id="cd03390">
    <property type="entry name" value="PAP2_containing_1_like"/>
    <property type="match status" value="1"/>
</dbReference>
<evidence type="ECO:0000256" key="4">
    <source>
        <dbReference type="ARBA" id="ARBA00022989"/>
    </source>
</evidence>
<dbReference type="Gene3D" id="1.20.144.10">
    <property type="entry name" value="Phosphatidic acid phosphatase type 2/haloperoxidase"/>
    <property type="match status" value="1"/>
</dbReference>
<dbReference type="HOGENOM" id="CLU_021458_6_1_1"/>
<dbReference type="PANTHER" id="PTHR10165">
    <property type="entry name" value="LIPID PHOSPHATE PHOSPHATASE"/>
    <property type="match status" value="1"/>
</dbReference>
<dbReference type="InterPro" id="IPR036938">
    <property type="entry name" value="PAP2/HPO_sf"/>
</dbReference>
<feature type="transmembrane region" description="Helical" evidence="6">
    <location>
        <begin position="74"/>
        <end position="92"/>
    </location>
</feature>
<dbReference type="FunFam" id="1.20.144.10:FF:000017">
    <property type="entry name" value="Diacylglycerol pyrophosphate phosphatase 1"/>
    <property type="match status" value="1"/>
</dbReference>
<dbReference type="OrthoDB" id="10030083at2759"/>
<dbReference type="GO" id="GO:0016020">
    <property type="term" value="C:membrane"/>
    <property type="evidence" value="ECO:0007669"/>
    <property type="project" value="UniProtKB-SubCell"/>
</dbReference>
<dbReference type="RefSeq" id="XP_007719664.1">
    <property type="nucleotide sequence ID" value="XM_007721474.1"/>
</dbReference>
<dbReference type="STRING" id="1182541.W9Z0I6"/>
<dbReference type="EMBL" id="AMWN01000001">
    <property type="protein sequence ID" value="EXJ95435.1"/>
    <property type="molecule type" value="Genomic_DNA"/>
</dbReference>
<dbReference type="GO" id="GO:0008195">
    <property type="term" value="F:phosphatidate phosphatase activity"/>
    <property type="evidence" value="ECO:0007669"/>
    <property type="project" value="TreeGrafter"/>
</dbReference>
<evidence type="ECO:0000256" key="6">
    <source>
        <dbReference type="SAM" id="Phobius"/>
    </source>
</evidence>
<organism evidence="8 9">
    <name type="scientific">Capronia coronata CBS 617.96</name>
    <dbReference type="NCBI Taxonomy" id="1182541"/>
    <lineage>
        <taxon>Eukaryota</taxon>
        <taxon>Fungi</taxon>
        <taxon>Dikarya</taxon>
        <taxon>Ascomycota</taxon>
        <taxon>Pezizomycotina</taxon>
        <taxon>Eurotiomycetes</taxon>
        <taxon>Chaetothyriomycetidae</taxon>
        <taxon>Chaetothyriales</taxon>
        <taxon>Herpotrichiellaceae</taxon>
        <taxon>Capronia</taxon>
    </lineage>
</organism>
<comment type="similarity">
    <text evidence="2">Belongs to the PA-phosphatase related phosphoesterase family.</text>
</comment>